<comment type="caution">
    <text evidence="1">The sequence shown here is derived from an EMBL/GenBank/DDBJ whole genome shotgun (WGS) entry which is preliminary data.</text>
</comment>
<sequence length="91" mass="9851">MRSHGVVIYLSAPVSVLVDRLEATPEEGLRPTLTGKPLTEEVQEVLAQRDVLYREAAHYIVDATNAPAQVVEDILGILAQAAPRLQGGVYT</sequence>
<protein>
    <submittedName>
        <fullName evidence="1">Shikimate kinase 2</fullName>
        <ecNumber evidence="1">2.7.1.71</ecNumber>
    </submittedName>
</protein>
<gene>
    <name evidence="1" type="primary">aroL_4</name>
    <name evidence="1" type="ORF">SDC9_167879</name>
</gene>
<evidence type="ECO:0000313" key="1">
    <source>
        <dbReference type="EMBL" id="MPN20500.1"/>
    </source>
</evidence>
<proteinExistence type="predicted"/>
<dbReference type="Gene3D" id="3.40.50.300">
    <property type="entry name" value="P-loop containing nucleotide triphosphate hydrolases"/>
    <property type="match status" value="1"/>
</dbReference>
<accession>A0A645G3K8</accession>
<dbReference type="InterPro" id="IPR027417">
    <property type="entry name" value="P-loop_NTPase"/>
</dbReference>
<dbReference type="SUPFAM" id="SSF52540">
    <property type="entry name" value="P-loop containing nucleoside triphosphate hydrolases"/>
    <property type="match status" value="1"/>
</dbReference>
<dbReference type="InterPro" id="IPR031322">
    <property type="entry name" value="Shikimate/glucono_kinase"/>
</dbReference>
<dbReference type="EC" id="2.7.1.71" evidence="1"/>
<dbReference type="GO" id="GO:0004765">
    <property type="term" value="F:shikimate kinase activity"/>
    <property type="evidence" value="ECO:0007669"/>
    <property type="project" value="UniProtKB-EC"/>
</dbReference>
<keyword evidence="1" id="KW-0808">Transferase</keyword>
<name>A0A645G3K8_9ZZZZ</name>
<keyword evidence="1" id="KW-0418">Kinase</keyword>
<dbReference type="EMBL" id="VSSQ01068284">
    <property type="protein sequence ID" value="MPN20500.1"/>
    <property type="molecule type" value="Genomic_DNA"/>
</dbReference>
<dbReference type="AlphaFoldDB" id="A0A645G3K8"/>
<organism evidence="1">
    <name type="scientific">bioreactor metagenome</name>
    <dbReference type="NCBI Taxonomy" id="1076179"/>
    <lineage>
        <taxon>unclassified sequences</taxon>
        <taxon>metagenomes</taxon>
        <taxon>ecological metagenomes</taxon>
    </lineage>
</organism>
<reference evidence="1" key="1">
    <citation type="submission" date="2019-08" db="EMBL/GenBank/DDBJ databases">
        <authorList>
            <person name="Kucharzyk K."/>
            <person name="Murdoch R.W."/>
            <person name="Higgins S."/>
            <person name="Loffler F."/>
        </authorList>
    </citation>
    <scope>NUCLEOTIDE SEQUENCE</scope>
</reference>
<dbReference type="Pfam" id="PF01202">
    <property type="entry name" value="SKI"/>
    <property type="match status" value="1"/>
</dbReference>